<evidence type="ECO:0000313" key="4">
    <source>
        <dbReference type="Proteomes" id="UP000308713"/>
    </source>
</evidence>
<dbReference type="RefSeq" id="WP_139695532.1">
    <property type="nucleotide sequence ID" value="NZ_CP074074.1"/>
</dbReference>
<dbReference type="SUPFAM" id="SSF49785">
    <property type="entry name" value="Galactose-binding domain-like"/>
    <property type="match status" value="1"/>
</dbReference>
<dbReference type="InterPro" id="IPR008979">
    <property type="entry name" value="Galactose-bd-like_sf"/>
</dbReference>
<name>A0A5C4SNT5_9FLAO</name>
<dbReference type="EMBL" id="VDCS01000004">
    <property type="protein sequence ID" value="TNJ45845.1"/>
    <property type="molecule type" value="Genomic_DNA"/>
</dbReference>
<feature type="domain" description="Secretion system C-terminal sorting" evidence="2">
    <location>
        <begin position="964"/>
        <end position="1036"/>
    </location>
</feature>
<dbReference type="PANTHER" id="PTHR36453:SF1">
    <property type="entry name" value="RIGHT HANDED BETA HELIX DOMAIN-CONTAINING PROTEIN"/>
    <property type="match status" value="1"/>
</dbReference>
<sequence length="1038" mass="115493">MIKLIMSGSVHQEAITKLKILMRKKKYSYTILILYFILSSYASAQVTEIFVSEAGSDSNTGSVDSPLATIIGARDRARITGAKRIWIRGGRYNYDATCNLDSQDSGLKISGYNDELVIFDGSKFIDPEGFTDVVDPVLLGKLHASAASPGRIKSTVVTDNQIIALLTKSTAQISINDKMKTLARFPNLGYATFNNNTINTSGEVTWNASKTHLGDYSNPKGGAFRLLETSPDFSKWSAEAARTERVGVRGYFTAVWLKETNRVFSVASGSGEIKLVDGSRYGLASGGANSKIRRVFIYNMLCELDEPGEWYFDTDDNRLYVWFDEILDASTKIGVWAGPQLFQINNANDITIEKITIQNVGSGNNGDGAINVEGASDNIRVAGVRFRFIAEPITALNFWHDVSNSKVLSCDFYDIPNATRLYGGGNKPTKSSPPGNNSIENCHFTQVFSKDFYGKACGVNGKGNKFINNLVHNMNGQPITHSGFNHTFERNEIFNVGIEEGDGGAIYTGNAVWTYGNTLKHNFVHHLMSVPSLLGRAAFFSDDVDGGETIEENVFYKAGWETIKTNKGAGHDVLRNVVLESYTGIRSGTSISTYNTAMDYLTTNPVSNDKSNYIGRMLKDIGLSNWQTNLTVDNWNTKIDPDWFNLYPRFQNVMNAYITNKKFSDYRCYYTGNMFFGSKNVDIQKGDAASVSGSQSITLSLFEDPNSLSFKFKEPRPAYAPSIPFQNIGLYLDDYRCAVPNKNIYRRNIKLRFDGQDAHNPSASYNYNTINDRLYYNTGVMVYATIPCANILPEISEAIEYLFDLGTPSSVVFTDYTRVSDITTGINFGWVDSTGLESLDRGAEPGVNALNRDFVTSADAKVFEARVVDGNWKVVITLGDKEIARDNMQIKAEGVVQKTGINRDAKQFLNEVFDVDVIDGKLTLEFSDEGGTDPNWVVTRIKATRNGDALMIPENQGDLNLVQIYPNPAETSLYINLEGVFRNDKVDIDIIDNLGRIILSRKSMDYDRSIDVSNFSRGIYYIKLKLENQTTIKRFIKQ</sequence>
<evidence type="ECO:0000313" key="3">
    <source>
        <dbReference type="EMBL" id="TNJ45845.1"/>
    </source>
</evidence>
<keyword evidence="1" id="KW-0732">Signal</keyword>
<dbReference type="SUPFAM" id="SSF51126">
    <property type="entry name" value="Pectin lyase-like"/>
    <property type="match status" value="1"/>
</dbReference>
<dbReference type="InterPro" id="IPR011050">
    <property type="entry name" value="Pectin_lyase_fold/virulence"/>
</dbReference>
<dbReference type="InterPro" id="IPR026444">
    <property type="entry name" value="Secre_tail"/>
</dbReference>
<proteinExistence type="predicted"/>
<dbReference type="NCBIfam" id="TIGR04183">
    <property type="entry name" value="Por_Secre_tail"/>
    <property type="match status" value="1"/>
</dbReference>
<protein>
    <submittedName>
        <fullName evidence="3">T9SS type A sorting domain-containing protein</fullName>
    </submittedName>
</protein>
<evidence type="ECO:0000256" key="1">
    <source>
        <dbReference type="ARBA" id="ARBA00022729"/>
    </source>
</evidence>
<dbReference type="Pfam" id="PF18962">
    <property type="entry name" value="Por_Secre_tail"/>
    <property type="match status" value="1"/>
</dbReference>
<evidence type="ECO:0000259" key="2">
    <source>
        <dbReference type="Pfam" id="PF18962"/>
    </source>
</evidence>
<dbReference type="AlphaFoldDB" id="A0A5C4SNT5"/>
<dbReference type="InterPro" id="IPR012334">
    <property type="entry name" value="Pectin_lyas_fold"/>
</dbReference>
<dbReference type="Gene3D" id="2.60.120.430">
    <property type="entry name" value="Galactose-binding lectin"/>
    <property type="match status" value="1"/>
</dbReference>
<accession>A0A5C4SNT5</accession>
<dbReference type="Gene3D" id="2.160.20.10">
    <property type="entry name" value="Single-stranded right-handed beta-helix, Pectin lyase-like"/>
    <property type="match status" value="2"/>
</dbReference>
<dbReference type="Proteomes" id="UP000308713">
    <property type="component" value="Unassembled WGS sequence"/>
</dbReference>
<reference evidence="3 4" key="1">
    <citation type="submission" date="2019-05" db="EMBL/GenBank/DDBJ databases">
        <title>Tamlana fucoidanivorans sp. nov., isolated from the surface of algae collected from Fujian province in China.</title>
        <authorList>
            <person name="Li J."/>
        </authorList>
    </citation>
    <scope>NUCLEOTIDE SEQUENCE [LARGE SCALE GENOMIC DNA]</scope>
    <source>
        <strain evidence="3 4">CW2-9</strain>
    </source>
</reference>
<dbReference type="PANTHER" id="PTHR36453">
    <property type="entry name" value="SECRETED PROTEIN-RELATED"/>
    <property type="match status" value="1"/>
</dbReference>
<comment type="caution">
    <text evidence="3">The sequence shown here is derived from an EMBL/GenBank/DDBJ whole genome shotgun (WGS) entry which is preliminary data.</text>
</comment>
<gene>
    <name evidence="3" type="ORF">FGF67_05550</name>
</gene>
<keyword evidence="4" id="KW-1185">Reference proteome</keyword>
<organism evidence="3 4">
    <name type="scientific">Allotamlana fucoidanivorans</name>
    <dbReference type="NCBI Taxonomy" id="2583814"/>
    <lineage>
        <taxon>Bacteria</taxon>
        <taxon>Pseudomonadati</taxon>
        <taxon>Bacteroidota</taxon>
        <taxon>Flavobacteriia</taxon>
        <taxon>Flavobacteriales</taxon>
        <taxon>Flavobacteriaceae</taxon>
        <taxon>Allotamlana</taxon>
    </lineage>
</organism>
<dbReference type="OrthoDB" id="9808066at2"/>